<name>A0A9K3PBY0_9STRA</name>
<dbReference type="Pfam" id="PF00447">
    <property type="entry name" value="HSF_DNA-bind"/>
    <property type="match status" value="1"/>
</dbReference>
<evidence type="ECO:0000256" key="1">
    <source>
        <dbReference type="ARBA" id="ARBA00023125"/>
    </source>
</evidence>
<proteinExistence type="inferred from homology"/>
<organism evidence="5 6">
    <name type="scientific">Nitzschia inconspicua</name>
    <dbReference type="NCBI Taxonomy" id="303405"/>
    <lineage>
        <taxon>Eukaryota</taxon>
        <taxon>Sar</taxon>
        <taxon>Stramenopiles</taxon>
        <taxon>Ochrophyta</taxon>
        <taxon>Bacillariophyta</taxon>
        <taxon>Bacillariophyceae</taxon>
        <taxon>Bacillariophycidae</taxon>
        <taxon>Bacillariales</taxon>
        <taxon>Bacillariaceae</taxon>
        <taxon>Nitzschia</taxon>
    </lineage>
</organism>
<reference evidence="5" key="1">
    <citation type="journal article" date="2021" name="Sci. Rep.">
        <title>Diploid genomic architecture of Nitzschia inconspicua, an elite biomass production diatom.</title>
        <authorList>
            <person name="Oliver A."/>
            <person name="Podell S."/>
            <person name="Pinowska A."/>
            <person name="Traller J.C."/>
            <person name="Smith S.R."/>
            <person name="McClure R."/>
            <person name="Beliaev A."/>
            <person name="Bohutskyi P."/>
            <person name="Hill E.A."/>
            <person name="Rabines A."/>
            <person name="Zheng H."/>
            <person name="Allen L.Z."/>
            <person name="Kuo A."/>
            <person name="Grigoriev I.V."/>
            <person name="Allen A.E."/>
            <person name="Hazlebeck D."/>
            <person name="Allen E.E."/>
        </authorList>
    </citation>
    <scope>NUCLEOTIDE SEQUENCE</scope>
    <source>
        <strain evidence="5">Hildebrandi</strain>
    </source>
</reference>
<gene>
    <name evidence="5" type="ORF">IV203_007119</name>
</gene>
<dbReference type="GO" id="GO:0043565">
    <property type="term" value="F:sequence-specific DNA binding"/>
    <property type="evidence" value="ECO:0007669"/>
    <property type="project" value="InterPro"/>
</dbReference>
<dbReference type="FunFam" id="1.10.10.10:FF:000479">
    <property type="entry name" value="Predicted protein"/>
    <property type="match status" value="1"/>
</dbReference>
<dbReference type="EMBL" id="JAGRRH010000025">
    <property type="protein sequence ID" value="KAG7342027.1"/>
    <property type="molecule type" value="Genomic_DNA"/>
</dbReference>
<reference evidence="5" key="2">
    <citation type="submission" date="2021-04" db="EMBL/GenBank/DDBJ databases">
        <authorList>
            <person name="Podell S."/>
        </authorList>
    </citation>
    <scope>NUCLEOTIDE SEQUENCE</scope>
    <source>
        <strain evidence="5">Hildebrandi</strain>
    </source>
</reference>
<evidence type="ECO:0000256" key="3">
    <source>
        <dbReference type="SAM" id="MobiDB-lite"/>
    </source>
</evidence>
<dbReference type="AlphaFoldDB" id="A0A9K3PBY0"/>
<comment type="similarity">
    <text evidence="2">Belongs to the HSF family.</text>
</comment>
<feature type="region of interest" description="Disordered" evidence="3">
    <location>
        <begin position="281"/>
        <end position="300"/>
    </location>
</feature>
<evidence type="ECO:0000313" key="6">
    <source>
        <dbReference type="Proteomes" id="UP000693970"/>
    </source>
</evidence>
<dbReference type="PANTHER" id="PTHR10015:SF206">
    <property type="entry name" value="HSF-TYPE DNA-BINDING DOMAIN-CONTAINING PROTEIN"/>
    <property type="match status" value="1"/>
</dbReference>
<feature type="region of interest" description="Disordered" evidence="3">
    <location>
        <begin position="131"/>
        <end position="160"/>
    </location>
</feature>
<dbReference type="Proteomes" id="UP000693970">
    <property type="component" value="Unassembled WGS sequence"/>
</dbReference>
<protein>
    <submittedName>
        <fullName evidence="5">HSF-type DNA-binding protein</fullName>
    </submittedName>
</protein>
<dbReference type="PANTHER" id="PTHR10015">
    <property type="entry name" value="HEAT SHOCK TRANSCRIPTION FACTOR"/>
    <property type="match status" value="1"/>
</dbReference>
<keyword evidence="1 5" id="KW-0238">DNA-binding</keyword>
<dbReference type="InterPro" id="IPR000232">
    <property type="entry name" value="HSF_DNA-bd"/>
</dbReference>
<accession>A0A9K3PBY0</accession>
<dbReference type="OrthoDB" id="44005at2759"/>
<evidence type="ECO:0000313" key="5">
    <source>
        <dbReference type="EMBL" id="KAG7342027.1"/>
    </source>
</evidence>
<evidence type="ECO:0000259" key="4">
    <source>
        <dbReference type="SMART" id="SM00415"/>
    </source>
</evidence>
<dbReference type="GO" id="GO:0003700">
    <property type="term" value="F:DNA-binding transcription factor activity"/>
    <property type="evidence" value="ECO:0007669"/>
    <property type="project" value="InterPro"/>
</dbReference>
<dbReference type="SMART" id="SM00415">
    <property type="entry name" value="HSF"/>
    <property type="match status" value="1"/>
</dbReference>
<comment type="caution">
    <text evidence="5">The sequence shown here is derived from an EMBL/GenBank/DDBJ whole genome shotgun (WGS) entry which is preliminary data.</text>
</comment>
<sequence length="376" mass="42118">MSINKSNTYASGSSGDSNIITNSAEKIKMVIDKPNQFPWKLYDMLDTAERKGEEHIISWIRDGTAFKVHNREVFIEEYMKKQFNQTKFKSFQRQLNLWGFERVQTGPDKGSYYHPLFIKGRRECCQRLTRVRLKGAPSETKHSNSGRGGDPSTQDQKQKLPVTMPGIGSVAVGISAAGGFAAVAPSDSLPRFTPPLHGFTEPDPSRVSAIEATLRGSSQQQIADLLRYQQESQHRETLAASNTELGPEVASRLAPNALISSRSDRSAMVVNGLLQYERELAEQQRQQQQQEEEQQTEGEYQRFGYPREQEVKIPHSSVPDPEEIPLASIQHRHVQSNGSSARSDEMAALLAVSAQRRREEELALLLELSKPKGVDV</sequence>
<keyword evidence="6" id="KW-1185">Reference proteome</keyword>
<feature type="domain" description="HSF-type DNA-binding" evidence="4">
    <location>
        <begin position="33"/>
        <end position="134"/>
    </location>
</feature>
<evidence type="ECO:0000256" key="2">
    <source>
        <dbReference type="RuleBase" id="RU004020"/>
    </source>
</evidence>